<keyword evidence="9" id="KW-1185">Reference proteome</keyword>
<keyword evidence="6" id="KW-0067">ATP-binding</keyword>
<dbReference type="GO" id="GO:0004674">
    <property type="term" value="F:protein serine/threonine kinase activity"/>
    <property type="evidence" value="ECO:0007669"/>
    <property type="project" value="UniProtKB-KW"/>
</dbReference>
<dbReference type="Gene3D" id="1.10.510.10">
    <property type="entry name" value="Transferase(Phosphotransferase) domain 1"/>
    <property type="match status" value="1"/>
</dbReference>
<proteinExistence type="inferred from homology"/>
<dbReference type="GO" id="GO:0035556">
    <property type="term" value="P:intracellular signal transduction"/>
    <property type="evidence" value="ECO:0007669"/>
    <property type="project" value="TreeGrafter"/>
</dbReference>
<dbReference type="InterPro" id="IPR000719">
    <property type="entry name" value="Prot_kinase_dom"/>
</dbReference>
<dbReference type="SUPFAM" id="SSF56112">
    <property type="entry name" value="Protein kinase-like (PK-like)"/>
    <property type="match status" value="1"/>
</dbReference>
<dbReference type="SMART" id="SM00220">
    <property type="entry name" value="S_TKc"/>
    <property type="match status" value="1"/>
</dbReference>
<keyword evidence="3" id="KW-0808">Transferase</keyword>
<evidence type="ECO:0000256" key="4">
    <source>
        <dbReference type="ARBA" id="ARBA00022741"/>
    </source>
</evidence>
<keyword evidence="2" id="KW-0723">Serine/threonine-protein kinase</keyword>
<keyword evidence="5" id="KW-0418">Kinase</keyword>
<evidence type="ECO:0000256" key="1">
    <source>
        <dbReference type="ARBA" id="ARBA00010791"/>
    </source>
</evidence>
<dbReference type="InterPro" id="IPR011009">
    <property type="entry name" value="Kinase-like_dom_sf"/>
</dbReference>
<evidence type="ECO:0000256" key="6">
    <source>
        <dbReference type="ARBA" id="ARBA00022840"/>
    </source>
</evidence>
<dbReference type="InterPro" id="IPR008271">
    <property type="entry name" value="Ser/Thr_kinase_AS"/>
</dbReference>
<dbReference type="PROSITE" id="PS50011">
    <property type="entry name" value="PROTEIN_KINASE_DOM"/>
    <property type="match status" value="1"/>
</dbReference>
<evidence type="ECO:0000256" key="3">
    <source>
        <dbReference type="ARBA" id="ARBA00022679"/>
    </source>
</evidence>
<dbReference type="GO" id="GO:0000226">
    <property type="term" value="P:microtubule cytoskeleton organization"/>
    <property type="evidence" value="ECO:0007669"/>
    <property type="project" value="TreeGrafter"/>
</dbReference>
<dbReference type="OMA" id="LAMHTID"/>
<dbReference type="GO" id="GO:0005524">
    <property type="term" value="F:ATP binding"/>
    <property type="evidence" value="ECO:0007669"/>
    <property type="project" value="UniProtKB-KW"/>
</dbReference>
<gene>
    <name evidence="8" type="ORF">CONCODRAFT_44480</name>
</gene>
<dbReference type="OrthoDB" id="942095at2759"/>
<evidence type="ECO:0000256" key="2">
    <source>
        <dbReference type="ARBA" id="ARBA00022527"/>
    </source>
</evidence>
<feature type="domain" description="Protein kinase" evidence="7">
    <location>
        <begin position="24"/>
        <end position="258"/>
    </location>
</feature>
<organism evidence="8 9">
    <name type="scientific">Conidiobolus coronatus (strain ATCC 28846 / CBS 209.66 / NRRL 28638)</name>
    <name type="common">Delacroixia coronata</name>
    <dbReference type="NCBI Taxonomy" id="796925"/>
    <lineage>
        <taxon>Eukaryota</taxon>
        <taxon>Fungi</taxon>
        <taxon>Fungi incertae sedis</taxon>
        <taxon>Zoopagomycota</taxon>
        <taxon>Entomophthoromycotina</taxon>
        <taxon>Entomophthoromycetes</taxon>
        <taxon>Entomophthorales</taxon>
        <taxon>Ancylistaceae</taxon>
        <taxon>Conidiobolus</taxon>
    </lineage>
</organism>
<protein>
    <submittedName>
        <fullName evidence="8">Ampk-like protein Snf1</fullName>
    </submittedName>
</protein>
<name>A0A137NRX3_CONC2</name>
<accession>A0A137NRX3</accession>
<dbReference type="FunFam" id="1.10.510.10:FF:000571">
    <property type="entry name" value="Maternal embryonic leucine zipper kinase"/>
    <property type="match status" value="1"/>
</dbReference>
<dbReference type="AlphaFoldDB" id="A0A137NRX3"/>
<keyword evidence="4" id="KW-0547">Nucleotide-binding</keyword>
<dbReference type="GO" id="GO:0005737">
    <property type="term" value="C:cytoplasm"/>
    <property type="evidence" value="ECO:0007669"/>
    <property type="project" value="TreeGrafter"/>
</dbReference>
<dbReference type="PANTHER" id="PTHR24346:SF82">
    <property type="entry name" value="KP78A-RELATED"/>
    <property type="match status" value="1"/>
</dbReference>
<dbReference type="STRING" id="796925.A0A137NRX3"/>
<reference evidence="8 9" key="1">
    <citation type="journal article" date="2015" name="Genome Biol. Evol.">
        <title>Phylogenomic analyses indicate that early fungi evolved digesting cell walls of algal ancestors of land plants.</title>
        <authorList>
            <person name="Chang Y."/>
            <person name="Wang S."/>
            <person name="Sekimoto S."/>
            <person name="Aerts A.L."/>
            <person name="Choi C."/>
            <person name="Clum A."/>
            <person name="LaButti K.M."/>
            <person name="Lindquist E.A."/>
            <person name="Yee Ngan C."/>
            <person name="Ohm R.A."/>
            <person name="Salamov A.A."/>
            <person name="Grigoriev I.V."/>
            <person name="Spatafora J.W."/>
            <person name="Berbee M.L."/>
        </authorList>
    </citation>
    <scope>NUCLEOTIDE SEQUENCE [LARGE SCALE GENOMIC DNA]</scope>
    <source>
        <strain evidence="8 9">NRRL 28638</strain>
    </source>
</reference>
<evidence type="ECO:0000259" key="7">
    <source>
        <dbReference type="PROSITE" id="PS50011"/>
    </source>
</evidence>
<dbReference type="Proteomes" id="UP000070444">
    <property type="component" value="Unassembled WGS sequence"/>
</dbReference>
<sequence>MLSAVTVSLDEPKPTVFRTPLGEFKVLKTIGEGSYGKVKLVTNLVNNEKVDSMVREAAGRKRRVTLKIRIQREANLAKLLDHPNLVKLRDFRTSTSHFYLFFDYVQGVQLAECIPSHGMSESRATKYLAQLVDALAYCHRHSVVHRDIKIENIMVDSHDRIKLIDFGLANFYDPSSHLNTSCGTIPYTAPEILRGDKYIGPEIDIWSLGVVLFTMLTGSLPFGDPRIHNNYWTIMNSQVNYPPTMSKLAHDCITKCLI</sequence>
<dbReference type="PROSITE" id="PS00108">
    <property type="entry name" value="PROTEIN_KINASE_ST"/>
    <property type="match status" value="1"/>
</dbReference>
<evidence type="ECO:0000313" key="9">
    <source>
        <dbReference type="Proteomes" id="UP000070444"/>
    </source>
</evidence>
<feature type="non-terminal residue" evidence="8">
    <location>
        <position position="258"/>
    </location>
</feature>
<comment type="similarity">
    <text evidence="1">Belongs to the protein kinase superfamily. CAMK Ser/Thr protein kinase family. NIM1 subfamily.</text>
</comment>
<dbReference type="EMBL" id="KQ964873">
    <property type="protein sequence ID" value="KXN65474.1"/>
    <property type="molecule type" value="Genomic_DNA"/>
</dbReference>
<dbReference type="PANTHER" id="PTHR24346">
    <property type="entry name" value="MAP/MICROTUBULE AFFINITY-REGULATING KINASE"/>
    <property type="match status" value="1"/>
</dbReference>
<evidence type="ECO:0000256" key="5">
    <source>
        <dbReference type="ARBA" id="ARBA00022777"/>
    </source>
</evidence>
<evidence type="ECO:0000313" key="8">
    <source>
        <dbReference type="EMBL" id="KXN65474.1"/>
    </source>
</evidence>
<dbReference type="Pfam" id="PF00069">
    <property type="entry name" value="Pkinase"/>
    <property type="match status" value="1"/>
</dbReference>